<accession>A0ACC0IYJ4</accession>
<protein>
    <submittedName>
        <fullName evidence="1">Monocopper oxidase-like protein SKS2</fullName>
    </submittedName>
</protein>
<organism evidence="1 2">
    <name type="scientific">Camellia lanceoleosa</name>
    <dbReference type="NCBI Taxonomy" id="1840588"/>
    <lineage>
        <taxon>Eukaryota</taxon>
        <taxon>Viridiplantae</taxon>
        <taxon>Streptophyta</taxon>
        <taxon>Embryophyta</taxon>
        <taxon>Tracheophyta</taxon>
        <taxon>Spermatophyta</taxon>
        <taxon>Magnoliopsida</taxon>
        <taxon>eudicotyledons</taxon>
        <taxon>Gunneridae</taxon>
        <taxon>Pentapetalae</taxon>
        <taxon>asterids</taxon>
        <taxon>Ericales</taxon>
        <taxon>Theaceae</taxon>
        <taxon>Camellia</taxon>
    </lineage>
</organism>
<evidence type="ECO:0000313" key="2">
    <source>
        <dbReference type="Proteomes" id="UP001060215"/>
    </source>
</evidence>
<dbReference type="EMBL" id="CM045758">
    <property type="protein sequence ID" value="KAI8030992.1"/>
    <property type="molecule type" value="Genomic_DNA"/>
</dbReference>
<sequence>MGCSWLSINTTTNDMVHVNVFDNLDEPLLLTWNGIQQRLNSWQDGVSGTNCPIEPGKNWTYVFQVKDQIDSFIYFPFTNFQKAAGGCGPIRVNNRDVILVVRTLTQRKSVVGSCGGVLDGALMNGKGPYGHPEYLKSYESFNTYRFSISNVGTTLSYNLRIQNHEMMLVETEGSYTNQITLDSLDVHVGQYYSVLVAADQNEEDYYIVASPKLINNTPLKLANYFCNGLSVYQLNAFPTHSVNGVTAYGVSVVSVIHKRWLEIVFMNDLDVMDSWHLDSFGFFVWTRALRSTYNLLDPVVRYTIQVYPKGWSAVYVYLDNIGMWNSRSQHLKNWNMGQEFYIRVYDNSSNPAKERPPPENLLLCGIFNDSIFAPAPAPQLGWC</sequence>
<reference evidence="1 2" key="1">
    <citation type="journal article" date="2022" name="Plant J.">
        <title>Chromosome-level genome of Camellia lanceoleosa provides a valuable resource for understanding genome evolution and self-incompatibility.</title>
        <authorList>
            <person name="Gong W."/>
            <person name="Xiao S."/>
            <person name="Wang L."/>
            <person name="Liao Z."/>
            <person name="Chang Y."/>
            <person name="Mo W."/>
            <person name="Hu G."/>
            <person name="Li W."/>
            <person name="Zhao G."/>
            <person name="Zhu H."/>
            <person name="Hu X."/>
            <person name="Ji K."/>
            <person name="Xiang X."/>
            <person name="Song Q."/>
            <person name="Yuan D."/>
            <person name="Jin S."/>
            <person name="Zhang L."/>
        </authorList>
    </citation>
    <scope>NUCLEOTIDE SEQUENCE [LARGE SCALE GENOMIC DNA]</scope>
    <source>
        <strain evidence="1">SQ_2022a</strain>
    </source>
</reference>
<name>A0ACC0IYJ4_9ERIC</name>
<proteinExistence type="predicted"/>
<evidence type="ECO:0000313" key="1">
    <source>
        <dbReference type="EMBL" id="KAI8030992.1"/>
    </source>
</evidence>
<gene>
    <name evidence="1" type="ORF">LOK49_LG01G00457</name>
</gene>
<comment type="caution">
    <text evidence="1">The sequence shown here is derived from an EMBL/GenBank/DDBJ whole genome shotgun (WGS) entry which is preliminary data.</text>
</comment>
<dbReference type="Proteomes" id="UP001060215">
    <property type="component" value="Chromosome 1"/>
</dbReference>
<keyword evidence="2" id="KW-1185">Reference proteome</keyword>